<evidence type="ECO:0000256" key="10">
    <source>
        <dbReference type="ARBA" id="ARBA00022726"/>
    </source>
</evidence>
<keyword evidence="8" id="KW-0808">Transferase</keyword>
<dbReference type="AlphaFoldDB" id="A0A0F9VGD5"/>
<dbReference type="NCBIfam" id="TIGR01203">
    <property type="entry name" value="HGPRTase"/>
    <property type="match status" value="1"/>
</dbReference>
<gene>
    <name evidence="14" type="ORF">LCGC14_0141280</name>
</gene>
<evidence type="ECO:0000256" key="4">
    <source>
        <dbReference type="ARBA" id="ARBA00008391"/>
    </source>
</evidence>
<evidence type="ECO:0000256" key="5">
    <source>
        <dbReference type="ARBA" id="ARBA00011895"/>
    </source>
</evidence>
<organism evidence="14">
    <name type="scientific">marine sediment metagenome</name>
    <dbReference type="NCBI Taxonomy" id="412755"/>
    <lineage>
        <taxon>unclassified sequences</taxon>
        <taxon>metagenomes</taxon>
        <taxon>ecological metagenomes</taxon>
    </lineage>
</organism>
<protein>
    <recommendedName>
        <fullName evidence="5">hypoxanthine phosphoribosyltransferase</fullName>
        <ecNumber evidence="5">2.4.2.8</ecNumber>
    </recommendedName>
</protein>
<evidence type="ECO:0000256" key="3">
    <source>
        <dbReference type="ARBA" id="ARBA00004669"/>
    </source>
</evidence>
<dbReference type="GO" id="GO:0004422">
    <property type="term" value="F:hypoxanthine phosphoribosyltransferase activity"/>
    <property type="evidence" value="ECO:0007669"/>
    <property type="project" value="InterPro"/>
</dbReference>
<comment type="caution">
    <text evidence="14">The sequence shown here is derived from an EMBL/GenBank/DDBJ whole genome shotgun (WGS) entry which is preliminary data.</text>
</comment>
<dbReference type="Pfam" id="PF00156">
    <property type="entry name" value="Pribosyltran"/>
    <property type="match status" value="1"/>
</dbReference>
<accession>A0A0F9VGD5</accession>
<dbReference type="GO" id="GO:0006178">
    <property type="term" value="P:guanine salvage"/>
    <property type="evidence" value="ECO:0007669"/>
    <property type="project" value="TreeGrafter"/>
</dbReference>
<dbReference type="InterPro" id="IPR005904">
    <property type="entry name" value="Hxn_phspho_trans"/>
</dbReference>
<dbReference type="Gene3D" id="3.40.50.2020">
    <property type="match status" value="1"/>
</dbReference>
<keyword evidence="11" id="KW-0547">Nucleotide-binding</keyword>
<proteinExistence type="inferred from homology"/>
<keyword evidence="7" id="KW-0328">Glycosyltransferase</keyword>
<dbReference type="PANTHER" id="PTHR43340:SF1">
    <property type="entry name" value="HYPOXANTHINE PHOSPHORIBOSYLTRANSFERASE"/>
    <property type="match status" value="1"/>
</dbReference>
<evidence type="ECO:0000256" key="2">
    <source>
        <dbReference type="ARBA" id="ARBA00004496"/>
    </source>
</evidence>
<evidence type="ECO:0000256" key="7">
    <source>
        <dbReference type="ARBA" id="ARBA00022676"/>
    </source>
</evidence>
<dbReference type="PANTHER" id="PTHR43340">
    <property type="entry name" value="HYPOXANTHINE-GUANINE PHOSPHORIBOSYLTRANSFERASE"/>
    <property type="match status" value="1"/>
</dbReference>
<dbReference type="SUPFAM" id="SSF53271">
    <property type="entry name" value="PRTase-like"/>
    <property type="match status" value="1"/>
</dbReference>
<evidence type="ECO:0000256" key="9">
    <source>
        <dbReference type="ARBA" id="ARBA00022723"/>
    </source>
</evidence>
<evidence type="ECO:0000256" key="12">
    <source>
        <dbReference type="ARBA" id="ARBA00022842"/>
    </source>
</evidence>
<dbReference type="InterPro" id="IPR029057">
    <property type="entry name" value="PRTase-like"/>
</dbReference>
<keyword evidence="9" id="KW-0479">Metal-binding</keyword>
<evidence type="ECO:0000256" key="8">
    <source>
        <dbReference type="ARBA" id="ARBA00022679"/>
    </source>
</evidence>
<evidence type="ECO:0000313" key="14">
    <source>
        <dbReference type="EMBL" id="KKN98887.1"/>
    </source>
</evidence>
<sequence>MKTLISEQQLQTRITEMALEIDSYYMAQEWYRNTQEPVIVVGVLTGALFFMADLIRKLSIRIELDFMRVSTYPGKATVAQKPKIITPPDRSLRDAHILLVDDILDTGKTIKVVKKWLSWPVPEDIWTCVLLRKPDKNSEVKADFVGFDVPDEFLIGYGLDHDGKFREMPYVAFLSEEEMSNESFASKKEVR</sequence>
<keyword evidence="10" id="KW-0660">Purine salvage</keyword>
<evidence type="ECO:0000256" key="11">
    <source>
        <dbReference type="ARBA" id="ARBA00022741"/>
    </source>
</evidence>
<dbReference type="GO" id="GO:0046100">
    <property type="term" value="P:hypoxanthine metabolic process"/>
    <property type="evidence" value="ECO:0007669"/>
    <property type="project" value="TreeGrafter"/>
</dbReference>
<dbReference type="GO" id="GO:0000287">
    <property type="term" value="F:magnesium ion binding"/>
    <property type="evidence" value="ECO:0007669"/>
    <property type="project" value="TreeGrafter"/>
</dbReference>
<evidence type="ECO:0000256" key="1">
    <source>
        <dbReference type="ARBA" id="ARBA00001946"/>
    </source>
</evidence>
<comment type="cofactor">
    <cofactor evidence="1">
        <name>Mg(2+)</name>
        <dbReference type="ChEBI" id="CHEBI:18420"/>
    </cofactor>
</comment>
<dbReference type="InterPro" id="IPR000836">
    <property type="entry name" value="PRTase_dom"/>
</dbReference>
<evidence type="ECO:0000259" key="13">
    <source>
        <dbReference type="Pfam" id="PF00156"/>
    </source>
</evidence>
<name>A0A0F9VGD5_9ZZZZ</name>
<dbReference type="CDD" id="cd06223">
    <property type="entry name" value="PRTases_typeI"/>
    <property type="match status" value="1"/>
</dbReference>
<comment type="pathway">
    <text evidence="3">Purine metabolism; IMP biosynthesis via salvage pathway; IMP from hypoxanthine: step 1/1.</text>
</comment>
<dbReference type="EMBL" id="LAZR01000049">
    <property type="protein sequence ID" value="KKN98887.1"/>
    <property type="molecule type" value="Genomic_DNA"/>
</dbReference>
<comment type="subcellular location">
    <subcellularLocation>
        <location evidence="2">Cytoplasm</location>
    </subcellularLocation>
</comment>
<dbReference type="InterPro" id="IPR050408">
    <property type="entry name" value="HGPRT"/>
</dbReference>
<keyword evidence="12" id="KW-0460">Magnesium</keyword>
<evidence type="ECO:0000256" key="6">
    <source>
        <dbReference type="ARBA" id="ARBA00022490"/>
    </source>
</evidence>
<dbReference type="EC" id="2.4.2.8" evidence="5"/>
<dbReference type="GO" id="GO:0005829">
    <property type="term" value="C:cytosol"/>
    <property type="evidence" value="ECO:0007669"/>
    <property type="project" value="TreeGrafter"/>
</dbReference>
<comment type="similarity">
    <text evidence="4">Belongs to the purine/pyrimidine phosphoribosyltransferase family.</text>
</comment>
<reference evidence="14" key="1">
    <citation type="journal article" date="2015" name="Nature">
        <title>Complex archaea that bridge the gap between prokaryotes and eukaryotes.</title>
        <authorList>
            <person name="Spang A."/>
            <person name="Saw J.H."/>
            <person name="Jorgensen S.L."/>
            <person name="Zaremba-Niedzwiedzka K."/>
            <person name="Martijn J."/>
            <person name="Lind A.E."/>
            <person name="van Eijk R."/>
            <person name="Schleper C."/>
            <person name="Guy L."/>
            <person name="Ettema T.J."/>
        </authorList>
    </citation>
    <scope>NUCLEOTIDE SEQUENCE</scope>
</reference>
<dbReference type="GO" id="GO:0006166">
    <property type="term" value="P:purine ribonucleoside salvage"/>
    <property type="evidence" value="ECO:0007669"/>
    <property type="project" value="UniProtKB-KW"/>
</dbReference>
<keyword evidence="6" id="KW-0963">Cytoplasm</keyword>
<dbReference type="GO" id="GO:0032263">
    <property type="term" value="P:GMP salvage"/>
    <property type="evidence" value="ECO:0007669"/>
    <property type="project" value="TreeGrafter"/>
</dbReference>
<dbReference type="GO" id="GO:0000166">
    <property type="term" value="F:nucleotide binding"/>
    <property type="evidence" value="ECO:0007669"/>
    <property type="project" value="UniProtKB-KW"/>
</dbReference>
<feature type="domain" description="Phosphoribosyltransferase" evidence="13">
    <location>
        <begin position="17"/>
        <end position="160"/>
    </location>
</feature>
<dbReference type="GO" id="GO:0032264">
    <property type="term" value="P:IMP salvage"/>
    <property type="evidence" value="ECO:0007669"/>
    <property type="project" value="TreeGrafter"/>
</dbReference>